<evidence type="ECO:0000256" key="5">
    <source>
        <dbReference type="ARBA" id="ARBA00022989"/>
    </source>
</evidence>
<dbReference type="EMBL" id="KN824277">
    <property type="protein sequence ID" value="KIM34543.1"/>
    <property type="molecule type" value="Genomic_DNA"/>
</dbReference>
<sequence>MSNTKTAEPGLGSHRASQYLPRISVEGPDDRPSGADAGKFNNKATTNEERTPGMLEADTENNGRNLKKRNITANGANGAPDTTPATVGLKRTPTEDVSWLHALLHPKHNPEKLQAPPIGQSLMNIVKYSWLNVLLLFIPVSWGLHFSGQGDTIVFVFSFLSIIPLAALLGYATEEMALRTGPTLGGLLNATFGNAVELIIAIIALIKNELRIVQASMLGSFLSNCLLVLGMCFFAGGIRFHEQSYGERIAQQQIALLSLCVFSIVVPTAFVKSGAANTDTNAAVAISRGTAVMLLICYAGYLFFQLHTHKYLYTLEASKLNAKGAFETGDLQGGIIGPEKGQRVFRVPSVFRKSIDKQRGEGTTEGDLEDGQARSASPFINENDARTNGVYKKTDGDVTEQVKEEKEEEEEEEPTLKMWIAILLLVVVTVLTGVTAEFLVSSIDGMTTKSGVNKEFVALILLPLVGNAAEHTTAVTVSVKNKLDLALGVAIGSSIQIFLFVLPFLVCLAWGLNKDLTLNFDVFETVIVTLAIVVVSYAIADGRTNWLEGLVLMTLYVIIAIATWFHQADGLEKSVA</sequence>
<reference evidence="11 12" key="1">
    <citation type="submission" date="2014-04" db="EMBL/GenBank/DDBJ databases">
        <authorList>
            <consortium name="DOE Joint Genome Institute"/>
            <person name="Kuo A."/>
            <person name="Zuccaro A."/>
            <person name="Kohler A."/>
            <person name="Nagy L.G."/>
            <person name="Floudas D."/>
            <person name="Copeland A."/>
            <person name="Barry K.W."/>
            <person name="Cichocki N."/>
            <person name="Veneault-Fourrey C."/>
            <person name="LaButti K."/>
            <person name="Lindquist E.A."/>
            <person name="Lipzen A."/>
            <person name="Lundell T."/>
            <person name="Morin E."/>
            <person name="Murat C."/>
            <person name="Sun H."/>
            <person name="Tunlid A."/>
            <person name="Henrissat B."/>
            <person name="Grigoriev I.V."/>
            <person name="Hibbett D.S."/>
            <person name="Martin F."/>
            <person name="Nordberg H.P."/>
            <person name="Cantor M.N."/>
            <person name="Hua S.X."/>
        </authorList>
    </citation>
    <scope>NUCLEOTIDE SEQUENCE [LARGE SCALE GENOMIC DNA]</scope>
    <source>
        <strain evidence="11 12">MAFF 305830</strain>
    </source>
</reference>
<evidence type="ECO:0000256" key="2">
    <source>
        <dbReference type="ARBA" id="ARBA00008170"/>
    </source>
</evidence>
<dbReference type="InterPro" id="IPR004837">
    <property type="entry name" value="NaCa_Exmemb"/>
</dbReference>
<dbReference type="OrthoDB" id="1699231at2759"/>
<dbReference type="FunFam" id="1.20.1420.30:FF:000024">
    <property type="entry name" value="Calcium/proton exchanger, variant"/>
    <property type="match status" value="1"/>
</dbReference>
<evidence type="ECO:0000313" key="11">
    <source>
        <dbReference type="EMBL" id="KIM34543.1"/>
    </source>
</evidence>
<dbReference type="InterPro" id="IPR044880">
    <property type="entry name" value="NCX_ion-bd_dom_sf"/>
</dbReference>
<dbReference type="Gene3D" id="1.20.1420.30">
    <property type="entry name" value="NCX, central ion-binding region"/>
    <property type="match status" value="2"/>
</dbReference>
<gene>
    <name evidence="11" type="ORF">M408DRAFT_325917</name>
</gene>
<dbReference type="PANTHER" id="PTHR31503:SF20">
    <property type="entry name" value="CA(2+)_H(+) EXCHANGER, PUTATIVE (EUROFUNG)-RELATED"/>
    <property type="match status" value="1"/>
</dbReference>
<evidence type="ECO:0000256" key="8">
    <source>
        <dbReference type="SAM" id="MobiDB-lite"/>
    </source>
</evidence>
<feature type="transmembrane region" description="Helical" evidence="9">
    <location>
        <begin position="522"/>
        <end position="540"/>
    </location>
</feature>
<feature type="transmembrane region" description="Helical" evidence="9">
    <location>
        <begin position="128"/>
        <end position="146"/>
    </location>
</feature>
<dbReference type="GO" id="GO:0015369">
    <property type="term" value="F:calcium:proton antiporter activity"/>
    <property type="evidence" value="ECO:0007669"/>
    <property type="project" value="UniProtKB-ARBA"/>
</dbReference>
<dbReference type="InterPro" id="IPR004713">
    <property type="entry name" value="CaH_exchang"/>
</dbReference>
<proteinExistence type="inferred from homology"/>
<feature type="transmembrane region" description="Helical" evidence="9">
    <location>
        <begin position="184"/>
        <end position="206"/>
    </location>
</feature>
<keyword evidence="6" id="KW-0406">Ion transport</keyword>
<keyword evidence="5 9" id="KW-1133">Transmembrane helix</keyword>
<comment type="subcellular location">
    <subcellularLocation>
        <location evidence="1">Endomembrane system</location>
        <topology evidence="1">Multi-pass membrane protein</topology>
    </subcellularLocation>
</comment>
<feature type="transmembrane region" description="Helical" evidence="9">
    <location>
        <begin position="419"/>
        <end position="440"/>
    </location>
</feature>
<dbReference type="PANTHER" id="PTHR31503">
    <property type="entry name" value="VACUOLAR CALCIUM ION TRANSPORTER"/>
    <property type="match status" value="1"/>
</dbReference>
<feature type="domain" description="Sodium/calcium exchanger membrane region" evidence="10">
    <location>
        <begin position="421"/>
        <end position="564"/>
    </location>
</feature>
<dbReference type="GO" id="GO:0012505">
    <property type="term" value="C:endomembrane system"/>
    <property type="evidence" value="ECO:0007669"/>
    <property type="project" value="UniProtKB-SubCell"/>
</dbReference>
<feature type="transmembrane region" description="Helical" evidence="9">
    <location>
        <begin position="152"/>
        <end position="172"/>
    </location>
</feature>
<feature type="transmembrane region" description="Helical" evidence="9">
    <location>
        <begin position="283"/>
        <end position="304"/>
    </location>
</feature>
<keyword evidence="7 9" id="KW-0472">Membrane</keyword>
<feature type="transmembrane region" description="Helical" evidence="9">
    <location>
        <begin position="546"/>
        <end position="565"/>
    </location>
</feature>
<dbReference type="GO" id="GO:0006874">
    <property type="term" value="P:intracellular calcium ion homeostasis"/>
    <property type="evidence" value="ECO:0007669"/>
    <property type="project" value="TreeGrafter"/>
</dbReference>
<feature type="region of interest" description="Disordered" evidence="8">
    <location>
        <begin position="1"/>
        <end position="87"/>
    </location>
</feature>
<keyword evidence="3" id="KW-0813">Transport</keyword>
<feature type="transmembrane region" description="Helical" evidence="9">
    <location>
        <begin position="254"/>
        <end position="271"/>
    </location>
</feature>
<evidence type="ECO:0000313" key="12">
    <source>
        <dbReference type="Proteomes" id="UP000054097"/>
    </source>
</evidence>
<keyword evidence="4 9" id="KW-0812">Transmembrane</keyword>
<evidence type="ECO:0000256" key="1">
    <source>
        <dbReference type="ARBA" id="ARBA00004127"/>
    </source>
</evidence>
<evidence type="ECO:0000256" key="6">
    <source>
        <dbReference type="ARBA" id="ARBA00023065"/>
    </source>
</evidence>
<feature type="transmembrane region" description="Helical" evidence="9">
    <location>
        <begin position="485"/>
        <end position="510"/>
    </location>
</feature>
<keyword evidence="12" id="KW-1185">Reference proteome</keyword>
<evidence type="ECO:0000256" key="9">
    <source>
        <dbReference type="SAM" id="Phobius"/>
    </source>
</evidence>
<dbReference type="Proteomes" id="UP000054097">
    <property type="component" value="Unassembled WGS sequence"/>
</dbReference>
<name>A0A0C2X938_SERVB</name>
<evidence type="ECO:0000256" key="4">
    <source>
        <dbReference type="ARBA" id="ARBA00022692"/>
    </source>
</evidence>
<feature type="domain" description="Sodium/calcium exchanger membrane region" evidence="10">
    <location>
        <begin position="152"/>
        <end position="306"/>
    </location>
</feature>
<dbReference type="HOGENOM" id="CLU_008721_2_1_1"/>
<feature type="transmembrane region" description="Helical" evidence="9">
    <location>
        <begin position="212"/>
        <end position="234"/>
    </location>
</feature>
<feature type="compositionally biased region" description="Basic and acidic residues" evidence="8">
    <location>
        <begin position="392"/>
        <end position="405"/>
    </location>
</feature>
<evidence type="ECO:0000259" key="10">
    <source>
        <dbReference type="Pfam" id="PF01699"/>
    </source>
</evidence>
<evidence type="ECO:0000256" key="7">
    <source>
        <dbReference type="ARBA" id="ARBA00023136"/>
    </source>
</evidence>
<dbReference type="GO" id="GO:0000329">
    <property type="term" value="C:fungal-type vacuole membrane"/>
    <property type="evidence" value="ECO:0007669"/>
    <property type="project" value="TreeGrafter"/>
</dbReference>
<dbReference type="AlphaFoldDB" id="A0A0C2X938"/>
<accession>A0A0C2X938</accession>
<organism evidence="11 12">
    <name type="scientific">Serendipita vermifera MAFF 305830</name>
    <dbReference type="NCBI Taxonomy" id="933852"/>
    <lineage>
        <taxon>Eukaryota</taxon>
        <taxon>Fungi</taxon>
        <taxon>Dikarya</taxon>
        <taxon>Basidiomycota</taxon>
        <taxon>Agaricomycotina</taxon>
        <taxon>Agaricomycetes</taxon>
        <taxon>Sebacinales</taxon>
        <taxon>Serendipitaceae</taxon>
        <taxon>Serendipita</taxon>
    </lineage>
</organism>
<comment type="similarity">
    <text evidence="2">Belongs to the Ca(2+):cation antiporter (CaCA) (TC 2.A.19) family.</text>
</comment>
<reference evidence="12" key="2">
    <citation type="submission" date="2015-01" db="EMBL/GenBank/DDBJ databases">
        <title>Evolutionary Origins and Diversification of the Mycorrhizal Mutualists.</title>
        <authorList>
            <consortium name="DOE Joint Genome Institute"/>
            <consortium name="Mycorrhizal Genomics Consortium"/>
            <person name="Kohler A."/>
            <person name="Kuo A."/>
            <person name="Nagy L.G."/>
            <person name="Floudas D."/>
            <person name="Copeland A."/>
            <person name="Barry K.W."/>
            <person name="Cichocki N."/>
            <person name="Veneault-Fourrey C."/>
            <person name="LaButti K."/>
            <person name="Lindquist E.A."/>
            <person name="Lipzen A."/>
            <person name="Lundell T."/>
            <person name="Morin E."/>
            <person name="Murat C."/>
            <person name="Riley R."/>
            <person name="Ohm R."/>
            <person name="Sun H."/>
            <person name="Tunlid A."/>
            <person name="Henrissat B."/>
            <person name="Grigoriev I.V."/>
            <person name="Hibbett D.S."/>
            <person name="Martin F."/>
        </authorList>
    </citation>
    <scope>NUCLEOTIDE SEQUENCE [LARGE SCALE GENOMIC DNA]</scope>
    <source>
        <strain evidence="12">MAFF 305830</strain>
    </source>
</reference>
<feature type="region of interest" description="Disordered" evidence="8">
    <location>
        <begin position="356"/>
        <end position="410"/>
    </location>
</feature>
<dbReference type="Pfam" id="PF01699">
    <property type="entry name" value="Na_Ca_ex"/>
    <property type="match status" value="2"/>
</dbReference>
<protein>
    <recommendedName>
        <fullName evidence="10">Sodium/calcium exchanger membrane region domain-containing protein</fullName>
    </recommendedName>
</protein>
<evidence type="ECO:0000256" key="3">
    <source>
        <dbReference type="ARBA" id="ARBA00022448"/>
    </source>
</evidence>
<dbReference type="STRING" id="933852.A0A0C2X938"/>